<feature type="region of interest" description="Disordered" evidence="1">
    <location>
        <begin position="1"/>
        <end position="42"/>
    </location>
</feature>
<evidence type="ECO:0000256" key="1">
    <source>
        <dbReference type="SAM" id="MobiDB-lite"/>
    </source>
</evidence>
<feature type="compositionally biased region" description="Polar residues" evidence="1">
    <location>
        <begin position="18"/>
        <end position="27"/>
    </location>
</feature>
<evidence type="ECO:0000313" key="3">
    <source>
        <dbReference type="Proteomes" id="UP000732399"/>
    </source>
</evidence>
<dbReference type="EMBL" id="JAAVJH010000014">
    <property type="protein sequence ID" value="NJR80230.1"/>
    <property type="molecule type" value="Genomic_DNA"/>
</dbReference>
<protein>
    <submittedName>
        <fullName evidence="2">Uncharacterized protein</fullName>
    </submittedName>
</protein>
<proteinExistence type="predicted"/>
<reference evidence="2 3" key="1">
    <citation type="submission" date="2020-03" db="EMBL/GenBank/DDBJ databases">
        <authorList>
            <person name="Wang L."/>
            <person name="He N."/>
            <person name="Li Y."/>
            <person name="Fang Y."/>
            <person name="Zhang F."/>
        </authorList>
    </citation>
    <scope>NUCLEOTIDE SEQUENCE [LARGE SCALE GENOMIC DNA]</scope>
    <source>
        <strain evidence="2 3">36D10-4-7</strain>
    </source>
</reference>
<name>A0ABX1CVB4_9SPHN</name>
<gene>
    <name evidence="2" type="ORF">HBH26_16740</name>
</gene>
<feature type="compositionally biased region" description="Polar residues" evidence="1">
    <location>
        <begin position="1"/>
        <end position="10"/>
    </location>
</feature>
<sequence length="89" mass="9671">MGGVTPSRSPAQAGAQALSGNAPSSFARSREDAKKVRSRGGAEARCWFARGHHAHRIIERLLPQSPFFSASPRLRVNRATFASSRLRVN</sequence>
<dbReference type="RefSeq" id="WP_168135783.1">
    <property type="nucleotide sequence ID" value="NZ_JAAVJH010000014.1"/>
</dbReference>
<comment type="caution">
    <text evidence="2">The sequence shown here is derived from an EMBL/GenBank/DDBJ whole genome shotgun (WGS) entry which is preliminary data.</text>
</comment>
<accession>A0ABX1CVB4</accession>
<evidence type="ECO:0000313" key="2">
    <source>
        <dbReference type="EMBL" id="NJR80230.1"/>
    </source>
</evidence>
<organism evidence="2 3">
    <name type="scientific">Sphingomonas corticis</name>
    <dbReference type="NCBI Taxonomy" id="2722791"/>
    <lineage>
        <taxon>Bacteria</taxon>
        <taxon>Pseudomonadati</taxon>
        <taxon>Pseudomonadota</taxon>
        <taxon>Alphaproteobacteria</taxon>
        <taxon>Sphingomonadales</taxon>
        <taxon>Sphingomonadaceae</taxon>
        <taxon>Sphingomonas</taxon>
    </lineage>
</organism>
<dbReference type="Proteomes" id="UP000732399">
    <property type="component" value="Unassembled WGS sequence"/>
</dbReference>
<keyword evidence="3" id="KW-1185">Reference proteome</keyword>